<dbReference type="Gene3D" id="3.40.30.10">
    <property type="entry name" value="Glutaredoxin"/>
    <property type="match status" value="1"/>
</dbReference>
<protein>
    <submittedName>
        <fullName evidence="3">Thioredoxin 1/thioredoxin 2</fullName>
    </submittedName>
</protein>
<dbReference type="InterPro" id="IPR013766">
    <property type="entry name" value="Thioredoxin_domain"/>
</dbReference>
<dbReference type="PROSITE" id="PS51352">
    <property type="entry name" value="THIOREDOXIN_2"/>
    <property type="match status" value="1"/>
</dbReference>
<organism evidence="3 4">
    <name type="scientific">Edaphosphingomonas laterariae</name>
    <dbReference type="NCBI Taxonomy" id="861865"/>
    <lineage>
        <taxon>Bacteria</taxon>
        <taxon>Pseudomonadati</taxon>
        <taxon>Pseudomonadota</taxon>
        <taxon>Alphaproteobacteria</taxon>
        <taxon>Sphingomonadales</taxon>
        <taxon>Rhizorhabdaceae</taxon>
        <taxon>Edaphosphingomonas</taxon>
    </lineage>
</organism>
<dbReference type="InterPro" id="IPR036249">
    <property type="entry name" value="Thioredoxin-like_sf"/>
</dbReference>
<dbReference type="PANTHER" id="PTHR45663:SF11">
    <property type="entry name" value="GEO12009P1"/>
    <property type="match status" value="1"/>
</dbReference>
<reference evidence="4" key="1">
    <citation type="submission" date="2017-06" db="EMBL/GenBank/DDBJ databases">
        <authorList>
            <person name="Varghese N."/>
            <person name="Submissions S."/>
        </authorList>
    </citation>
    <scope>NUCLEOTIDE SEQUENCE [LARGE SCALE GENOMIC DNA]</scope>
    <source>
        <strain evidence="4">LNB2</strain>
    </source>
</reference>
<evidence type="ECO:0000259" key="2">
    <source>
        <dbReference type="PROSITE" id="PS51352"/>
    </source>
</evidence>
<gene>
    <name evidence="3" type="ORF">SAMN06295912_13824</name>
</gene>
<dbReference type="OrthoDB" id="9790390at2"/>
<evidence type="ECO:0000256" key="1">
    <source>
        <dbReference type="SAM" id="SignalP"/>
    </source>
</evidence>
<dbReference type="RefSeq" id="WP_089221108.1">
    <property type="nucleotide sequence ID" value="NZ_FZOS01000038.1"/>
</dbReference>
<dbReference type="EMBL" id="FZOS01000038">
    <property type="protein sequence ID" value="SNT08591.1"/>
    <property type="molecule type" value="Genomic_DNA"/>
</dbReference>
<dbReference type="GO" id="GO:0005737">
    <property type="term" value="C:cytoplasm"/>
    <property type="evidence" value="ECO:0007669"/>
    <property type="project" value="TreeGrafter"/>
</dbReference>
<dbReference type="CDD" id="cd02947">
    <property type="entry name" value="TRX_family"/>
    <property type="match status" value="1"/>
</dbReference>
<feature type="chain" id="PRO_5012512012" evidence="1">
    <location>
        <begin position="20"/>
        <end position="129"/>
    </location>
</feature>
<proteinExistence type="predicted"/>
<name>A0A239JRV0_9SPHN</name>
<dbReference type="AlphaFoldDB" id="A0A239JRV0"/>
<dbReference type="GO" id="GO:0015035">
    <property type="term" value="F:protein-disulfide reductase activity"/>
    <property type="evidence" value="ECO:0007669"/>
    <property type="project" value="TreeGrafter"/>
</dbReference>
<keyword evidence="1" id="KW-0732">Signal</keyword>
<feature type="signal peptide" evidence="1">
    <location>
        <begin position="1"/>
        <end position="19"/>
    </location>
</feature>
<accession>A0A239JRV0</accession>
<dbReference type="SUPFAM" id="SSF52833">
    <property type="entry name" value="Thioredoxin-like"/>
    <property type="match status" value="1"/>
</dbReference>
<dbReference type="Pfam" id="PF00085">
    <property type="entry name" value="Thioredoxin"/>
    <property type="match status" value="1"/>
</dbReference>
<evidence type="ECO:0000313" key="3">
    <source>
        <dbReference type="EMBL" id="SNT08591.1"/>
    </source>
</evidence>
<feature type="domain" description="Thioredoxin" evidence="2">
    <location>
        <begin position="11"/>
        <end position="126"/>
    </location>
</feature>
<keyword evidence="4" id="KW-1185">Reference proteome</keyword>
<evidence type="ECO:0000313" key="4">
    <source>
        <dbReference type="Proteomes" id="UP000198281"/>
    </source>
</evidence>
<dbReference type="Proteomes" id="UP000198281">
    <property type="component" value="Unassembled WGS sequence"/>
</dbReference>
<sequence>MLRPFLFGLALLLPLAAPAQVIRPVSEKSSFQIALEGERPVLVLFQGKNCAACRAVEQWIDQMSGELAGKVDIVSLDVDENPYTKQEFGVEGTPTLLMFQNGEQTGGMVGATGRDDLRAFIAQSAKLAL</sequence>
<dbReference type="PANTHER" id="PTHR45663">
    <property type="entry name" value="GEO12009P1"/>
    <property type="match status" value="1"/>
</dbReference>